<dbReference type="GeneID" id="70239182"/>
<dbReference type="EMBL" id="JAEUBE010000511">
    <property type="protein sequence ID" value="KAH3660013.1"/>
    <property type="molecule type" value="Genomic_DNA"/>
</dbReference>
<feature type="region of interest" description="Disordered" evidence="1">
    <location>
        <begin position="126"/>
        <end position="145"/>
    </location>
</feature>
<evidence type="ECO:0000313" key="2">
    <source>
        <dbReference type="EMBL" id="KAH3660013.1"/>
    </source>
</evidence>
<feature type="compositionally biased region" description="Basic and acidic residues" evidence="1">
    <location>
        <begin position="129"/>
        <end position="141"/>
    </location>
</feature>
<evidence type="ECO:0000313" key="3">
    <source>
        <dbReference type="Proteomes" id="UP000769157"/>
    </source>
</evidence>
<dbReference type="RefSeq" id="XP_046057724.1">
    <property type="nucleotide sequence ID" value="XM_046208590.1"/>
</dbReference>
<reference evidence="2" key="2">
    <citation type="submission" date="2021-01" db="EMBL/GenBank/DDBJ databases">
        <authorList>
            <person name="Schikora-Tamarit M.A."/>
        </authorList>
    </citation>
    <scope>NUCLEOTIDE SEQUENCE</scope>
    <source>
        <strain evidence="2">CBS6075</strain>
    </source>
</reference>
<gene>
    <name evidence="2" type="ORF">OGAPHI_007218</name>
</gene>
<name>A0A9P8NUB5_9ASCO</name>
<reference evidence="2" key="1">
    <citation type="journal article" date="2021" name="Open Biol.">
        <title>Shared evolutionary footprints suggest mitochondrial oxidative damage underlies multiple complex I losses in fungi.</title>
        <authorList>
            <person name="Schikora-Tamarit M.A."/>
            <person name="Marcet-Houben M."/>
            <person name="Nosek J."/>
            <person name="Gabaldon T."/>
        </authorList>
    </citation>
    <scope>NUCLEOTIDE SEQUENCE</scope>
    <source>
        <strain evidence="2">CBS6075</strain>
    </source>
</reference>
<dbReference type="AlphaFoldDB" id="A0A9P8NUB5"/>
<evidence type="ECO:0000256" key="1">
    <source>
        <dbReference type="SAM" id="MobiDB-lite"/>
    </source>
</evidence>
<accession>A0A9P8NUB5</accession>
<proteinExistence type="predicted"/>
<protein>
    <submittedName>
        <fullName evidence="2">Uncharacterized protein</fullName>
    </submittedName>
</protein>
<dbReference type="Proteomes" id="UP000769157">
    <property type="component" value="Unassembled WGS sequence"/>
</dbReference>
<organism evidence="2 3">
    <name type="scientific">Ogataea philodendri</name>
    <dbReference type="NCBI Taxonomy" id="1378263"/>
    <lineage>
        <taxon>Eukaryota</taxon>
        <taxon>Fungi</taxon>
        <taxon>Dikarya</taxon>
        <taxon>Ascomycota</taxon>
        <taxon>Saccharomycotina</taxon>
        <taxon>Pichiomycetes</taxon>
        <taxon>Pichiales</taxon>
        <taxon>Pichiaceae</taxon>
        <taxon>Ogataea</taxon>
    </lineage>
</organism>
<sequence length="237" mass="26466">MFYILALGNTLFEEVGLSCKRNVLHEVKWIGDIVVLLATQGKQQSISNKLDVLTHQSTVHSEQVDWQSIGEVSLFDVNSLGDDLENNVIVRGVVQVREKQTCKVGVQSFVSADQLVGEGQTWHQTSLLKPEDRSERTREENTLNGSKCNKSFSKQSLLIVDPSHGPLGLFFDTWDGLDSVEKELGFLRVFDVGINQKRVGLGVDVLHHDLESVETLGLWDLDLGREVLNKVLVNDTI</sequence>
<comment type="caution">
    <text evidence="2">The sequence shown here is derived from an EMBL/GenBank/DDBJ whole genome shotgun (WGS) entry which is preliminary data.</text>
</comment>
<keyword evidence="3" id="KW-1185">Reference proteome</keyword>
<dbReference type="OrthoDB" id="1939153at2759"/>